<dbReference type="VEuPathDB" id="VectorBase:AMEM006137"/>
<dbReference type="VEuPathDB" id="VectorBase:AMEM21_010413"/>
<evidence type="ECO:0000313" key="1">
    <source>
        <dbReference type="EnsemblMetazoa" id="AMEM006137-PA"/>
    </source>
</evidence>
<name>A0A182UZ50_ANOME</name>
<organism evidence="1 2">
    <name type="scientific">Anopheles merus</name>
    <name type="common">Mosquito</name>
    <dbReference type="NCBI Taxonomy" id="30066"/>
    <lineage>
        <taxon>Eukaryota</taxon>
        <taxon>Metazoa</taxon>
        <taxon>Ecdysozoa</taxon>
        <taxon>Arthropoda</taxon>
        <taxon>Hexapoda</taxon>
        <taxon>Insecta</taxon>
        <taxon>Pterygota</taxon>
        <taxon>Neoptera</taxon>
        <taxon>Endopterygota</taxon>
        <taxon>Diptera</taxon>
        <taxon>Nematocera</taxon>
        <taxon>Culicoidea</taxon>
        <taxon>Culicidae</taxon>
        <taxon>Anophelinae</taxon>
        <taxon>Anopheles</taxon>
    </lineage>
</organism>
<sequence length="91" mass="10777">MSSVQLYKLPAFVITWHLIAFGQYGYAIYFDRFFVHIPDDLDMPKMMRPTEYGGRSKFLTYWCLEHRHRQTVVSRGGGGFWKIDKHSICLL</sequence>
<protein>
    <submittedName>
        <fullName evidence="1">Uncharacterized protein</fullName>
    </submittedName>
</protein>
<reference evidence="1" key="1">
    <citation type="submission" date="2020-05" db="UniProtKB">
        <authorList>
            <consortium name="EnsemblMetazoa"/>
        </authorList>
    </citation>
    <scope>IDENTIFICATION</scope>
    <source>
        <strain evidence="1">MAF</strain>
    </source>
</reference>
<accession>A0A182UZ50</accession>
<dbReference type="Proteomes" id="UP000075903">
    <property type="component" value="Unassembled WGS sequence"/>
</dbReference>
<dbReference type="EnsemblMetazoa" id="AMEM006137-RA">
    <property type="protein sequence ID" value="AMEM006137-PA"/>
    <property type="gene ID" value="AMEM006137"/>
</dbReference>
<evidence type="ECO:0000313" key="2">
    <source>
        <dbReference type="Proteomes" id="UP000075903"/>
    </source>
</evidence>
<dbReference type="AlphaFoldDB" id="A0A182UZ50"/>
<proteinExistence type="predicted"/>
<keyword evidence="2" id="KW-1185">Reference proteome</keyword>